<dbReference type="PRINTS" id="PR00081">
    <property type="entry name" value="GDHRDH"/>
</dbReference>
<gene>
    <name evidence="3" type="ORF">NHF51_05820</name>
</gene>
<evidence type="ECO:0000256" key="2">
    <source>
        <dbReference type="ARBA" id="ARBA00023002"/>
    </source>
</evidence>
<dbReference type="SUPFAM" id="SSF51735">
    <property type="entry name" value="NAD(P)-binding Rossmann-fold domains"/>
    <property type="match status" value="1"/>
</dbReference>
<dbReference type="InterPro" id="IPR002347">
    <property type="entry name" value="SDR_fam"/>
</dbReference>
<evidence type="ECO:0000313" key="3">
    <source>
        <dbReference type="EMBL" id="USV58664.1"/>
    </source>
</evidence>
<evidence type="ECO:0000256" key="1">
    <source>
        <dbReference type="ARBA" id="ARBA00006484"/>
    </source>
</evidence>
<sequence length="256" mass="27634">MLDYQAPRDLLKDKVILVTGAGDGIGREAALNYAAHGATVILLGRTSSKLEAVYDQIEAAGHPLPAIVPVDLKGATAAHYRGMAETFAQQFGRLDGVLFNAGLLGTLSPFEHIQEQEWDEVMQVNVKSEFLLTQALLPLIRQTAKAHGDASIVYTSSSVGRKGRAYWGTYAISKFAIEGMMEVLADELENTAVRVNTLNPGGTRTKMRASAFPAEDPQLLKTPADLMPLYLYLMGADSRGKTGQTFVAQPKAAQPK</sequence>
<dbReference type="AlphaFoldDB" id="A0AAE9MIB2"/>
<dbReference type="InterPro" id="IPR036291">
    <property type="entry name" value="NAD(P)-bd_dom_sf"/>
</dbReference>
<dbReference type="EMBL" id="CP099717">
    <property type="protein sequence ID" value="USV58664.1"/>
    <property type="molecule type" value="Genomic_DNA"/>
</dbReference>
<keyword evidence="2" id="KW-0560">Oxidoreductase</keyword>
<evidence type="ECO:0000313" key="4">
    <source>
        <dbReference type="Proteomes" id="UP001056890"/>
    </source>
</evidence>
<proteinExistence type="inferred from homology"/>
<dbReference type="NCBIfam" id="NF006509">
    <property type="entry name" value="PRK08945.1"/>
    <property type="match status" value="1"/>
</dbReference>
<protein>
    <submittedName>
        <fullName evidence="3">YciK family oxidoreductase</fullName>
    </submittedName>
</protein>
<accession>A0AAE9MIB2</accession>
<comment type="similarity">
    <text evidence="1">Belongs to the short-chain dehydrogenases/reductases (SDR) family.</text>
</comment>
<dbReference type="PROSITE" id="PS00061">
    <property type="entry name" value="ADH_SHORT"/>
    <property type="match status" value="1"/>
</dbReference>
<dbReference type="Proteomes" id="UP001056890">
    <property type="component" value="Chromosome"/>
</dbReference>
<organism evidence="3 4">
    <name type="scientific">Aeromonas encheleia</name>
    <dbReference type="NCBI Taxonomy" id="73010"/>
    <lineage>
        <taxon>Bacteria</taxon>
        <taxon>Pseudomonadati</taxon>
        <taxon>Pseudomonadota</taxon>
        <taxon>Gammaproteobacteria</taxon>
        <taxon>Aeromonadales</taxon>
        <taxon>Aeromonadaceae</taxon>
        <taxon>Aeromonas</taxon>
    </lineage>
</organism>
<dbReference type="Gene3D" id="3.40.50.720">
    <property type="entry name" value="NAD(P)-binding Rossmann-like Domain"/>
    <property type="match status" value="1"/>
</dbReference>
<dbReference type="Pfam" id="PF00106">
    <property type="entry name" value="adh_short"/>
    <property type="match status" value="1"/>
</dbReference>
<dbReference type="GO" id="GO:0016491">
    <property type="term" value="F:oxidoreductase activity"/>
    <property type="evidence" value="ECO:0007669"/>
    <property type="project" value="UniProtKB-KW"/>
</dbReference>
<dbReference type="PANTHER" id="PTHR42901:SF1">
    <property type="entry name" value="ALCOHOL DEHYDROGENASE"/>
    <property type="match status" value="1"/>
</dbReference>
<dbReference type="InterPro" id="IPR020904">
    <property type="entry name" value="Sc_DH/Rdtase_CS"/>
</dbReference>
<keyword evidence="4" id="KW-1185">Reference proteome</keyword>
<dbReference type="RefSeq" id="WP_252995846.1">
    <property type="nucleotide sequence ID" value="NZ_CP099717.1"/>
</dbReference>
<name>A0AAE9MIB2_9GAMM</name>
<dbReference type="PANTHER" id="PTHR42901">
    <property type="entry name" value="ALCOHOL DEHYDROGENASE"/>
    <property type="match status" value="1"/>
</dbReference>
<reference evidence="3" key="1">
    <citation type="submission" date="2022-06" db="EMBL/GenBank/DDBJ databases">
        <title>Complete Genome of Aeromonas sp. Strain SOD01 Isolated from an Urban Freshwater Stream.</title>
        <authorList>
            <person name="Williams L.E."/>
            <person name="Brysgel T."/>
            <person name="Capestro E.M."/>
            <person name="Foltz G.V."/>
            <person name="Gardner A.E."/>
            <person name="Ingrassia J."/>
            <person name="Peterson E."/>
            <person name="Arruda J."/>
            <person name="Flaherty I."/>
            <person name="Hunt M."/>
            <person name="Pappas G."/>
            <person name="Ramsaran S."/>
            <person name="Rocha M."/>
        </authorList>
    </citation>
    <scope>NUCLEOTIDE SEQUENCE</scope>
    <source>
        <strain evidence="3">SOD01</strain>
    </source>
</reference>